<gene>
    <name evidence="2" type="ORF">PR048_016276</name>
</gene>
<evidence type="ECO:0000256" key="1">
    <source>
        <dbReference type="SAM" id="MobiDB-lite"/>
    </source>
</evidence>
<keyword evidence="3" id="KW-1185">Reference proteome</keyword>
<protein>
    <submittedName>
        <fullName evidence="2">Uncharacterized protein</fullName>
    </submittedName>
</protein>
<accession>A0ABQ9HJ99</accession>
<feature type="region of interest" description="Disordered" evidence="1">
    <location>
        <begin position="125"/>
        <end position="175"/>
    </location>
</feature>
<dbReference type="EMBL" id="JARBHB010000005">
    <property type="protein sequence ID" value="KAJ8884419.1"/>
    <property type="molecule type" value="Genomic_DNA"/>
</dbReference>
<organism evidence="2 3">
    <name type="scientific">Dryococelus australis</name>
    <dbReference type="NCBI Taxonomy" id="614101"/>
    <lineage>
        <taxon>Eukaryota</taxon>
        <taxon>Metazoa</taxon>
        <taxon>Ecdysozoa</taxon>
        <taxon>Arthropoda</taxon>
        <taxon>Hexapoda</taxon>
        <taxon>Insecta</taxon>
        <taxon>Pterygota</taxon>
        <taxon>Neoptera</taxon>
        <taxon>Polyneoptera</taxon>
        <taxon>Phasmatodea</taxon>
        <taxon>Verophasmatodea</taxon>
        <taxon>Anareolatae</taxon>
        <taxon>Phasmatidae</taxon>
        <taxon>Eurycanthinae</taxon>
        <taxon>Dryococelus</taxon>
    </lineage>
</organism>
<evidence type="ECO:0000313" key="3">
    <source>
        <dbReference type="Proteomes" id="UP001159363"/>
    </source>
</evidence>
<comment type="caution">
    <text evidence="2">The sequence shown here is derived from an EMBL/GenBank/DDBJ whole genome shotgun (WGS) entry which is preliminary data.</text>
</comment>
<sequence length="396" mass="43144">MSKQPADIGQHVRPASSSGKCYLPVIEVLAAVRHDCAPRSVVGGGSRYVPHGDPPAMTTYTTRHTLALRQQRASHCRDSATPPPAAPLSLWQVALRAAVAGTTRRCSARVAVAVAVAVRPARLTNRNSPAHLPPAHPATQLTPLTNAIEKRPVGRRAKENPSRSERRQPEFRTSVNTRTELAATEKVMSTLVAAVWLSWGNKREVASSMKRGRRCENFSYSERGGSCKGRSPGSPRAALHVHIPGRVTLNFRMWESCRTMPLLGGFSRGSPVSPALSFRHCLILTSITLTGSQDLDVTSRRNLFTHSLVSESRMELWRIVNGLLVRVDVDAGGCCEGRSDPRHAVGQADYSRLGPRRHATLCHTISLLPEYSPAFSRYTSTTVATCSTNKTTANHT</sequence>
<name>A0ABQ9HJ99_9NEOP</name>
<proteinExistence type="predicted"/>
<feature type="compositionally biased region" description="Basic and acidic residues" evidence="1">
    <location>
        <begin position="148"/>
        <end position="170"/>
    </location>
</feature>
<evidence type="ECO:0000313" key="2">
    <source>
        <dbReference type="EMBL" id="KAJ8884419.1"/>
    </source>
</evidence>
<dbReference type="Proteomes" id="UP001159363">
    <property type="component" value="Chromosome 4"/>
</dbReference>
<reference evidence="2 3" key="1">
    <citation type="submission" date="2023-02" db="EMBL/GenBank/DDBJ databases">
        <title>LHISI_Scaffold_Assembly.</title>
        <authorList>
            <person name="Stuart O.P."/>
            <person name="Cleave R."/>
            <person name="Magrath M.J.L."/>
            <person name="Mikheyev A.S."/>
        </authorList>
    </citation>
    <scope>NUCLEOTIDE SEQUENCE [LARGE SCALE GENOMIC DNA]</scope>
    <source>
        <strain evidence="2">Daus_M_001</strain>
        <tissue evidence="2">Leg muscle</tissue>
    </source>
</reference>